<feature type="signal peptide" evidence="1">
    <location>
        <begin position="1"/>
        <end position="23"/>
    </location>
</feature>
<sequence length="161" mass="16973">MGIIDKGLAAAAAAAMLATPASAACWTDAAYQAAQVRELDTMLMVQALRCRKTSASFLTEYNRFVQISRPALLKANAELKAHFGGLNAYDNYMTTVANRYGAGTGDLDCADTASIVRAAVATKGSAEALYRLAADARMEPAIDGARCRGVTKAPLTYASNR</sequence>
<comment type="caution">
    <text evidence="2">The sequence shown here is derived from an EMBL/GenBank/DDBJ whole genome shotgun (WGS) entry which is preliminary data.</text>
</comment>
<dbReference type="RefSeq" id="WP_157027411.1">
    <property type="nucleotide sequence ID" value="NZ_WQMS01000013.1"/>
</dbReference>
<dbReference type="AlphaFoldDB" id="A0A6I4J2E9"/>
<dbReference type="EMBL" id="WQMS01000013">
    <property type="protein sequence ID" value="MVO78474.1"/>
    <property type="molecule type" value="Genomic_DNA"/>
</dbReference>
<reference evidence="2 3" key="1">
    <citation type="submission" date="2019-12" db="EMBL/GenBank/DDBJ databases">
        <authorList>
            <person name="Huq M.A."/>
        </authorList>
    </citation>
    <scope>NUCLEOTIDE SEQUENCE [LARGE SCALE GENOMIC DNA]</scope>
    <source>
        <strain evidence="2 3">MAH-20</strain>
    </source>
</reference>
<dbReference type="Proteomes" id="UP000441389">
    <property type="component" value="Unassembled WGS sequence"/>
</dbReference>
<evidence type="ECO:0000313" key="3">
    <source>
        <dbReference type="Proteomes" id="UP000441389"/>
    </source>
</evidence>
<evidence type="ECO:0000313" key="2">
    <source>
        <dbReference type="EMBL" id="MVO78474.1"/>
    </source>
</evidence>
<evidence type="ECO:0008006" key="4">
    <source>
        <dbReference type="Google" id="ProtNLM"/>
    </source>
</evidence>
<dbReference type="PROSITE" id="PS51257">
    <property type="entry name" value="PROKAR_LIPOPROTEIN"/>
    <property type="match status" value="1"/>
</dbReference>
<protein>
    <recommendedName>
        <fullName evidence="4">S-adenosyl-L-homocysteine hydrolase</fullName>
    </recommendedName>
</protein>
<keyword evidence="1" id="KW-0732">Signal</keyword>
<organism evidence="2 3">
    <name type="scientific">Sphingomonas horti</name>
    <dbReference type="NCBI Taxonomy" id="2682842"/>
    <lineage>
        <taxon>Bacteria</taxon>
        <taxon>Pseudomonadati</taxon>
        <taxon>Pseudomonadota</taxon>
        <taxon>Alphaproteobacteria</taxon>
        <taxon>Sphingomonadales</taxon>
        <taxon>Sphingomonadaceae</taxon>
        <taxon>Sphingomonas</taxon>
    </lineage>
</organism>
<name>A0A6I4J2E9_9SPHN</name>
<accession>A0A6I4J2E9</accession>
<proteinExistence type="predicted"/>
<keyword evidence="3" id="KW-1185">Reference proteome</keyword>
<feature type="chain" id="PRO_5026092551" description="S-adenosyl-L-homocysteine hydrolase" evidence="1">
    <location>
        <begin position="24"/>
        <end position="161"/>
    </location>
</feature>
<gene>
    <name evidence="2" type="ORF">GON01_11085</name>
</gene>
<evidence type="ECO:0000256" key="1">
    <source>
        <dbReference type="SAM" id="SignalP"/>
    </source>
</evidence>